<feature type="compositionally biased region" description="Acidic residues" evidence="3">
    <location>
        <begin position="13"/>
        <end position="55"/>
    </location>
</feature>
<dbReference type="InterPro" id="IPR025602">
    <property type="entry name" value="BCP1_family"/>
</dbReference>
<feature type="region of interest" description="Disordered" evidence="3">
    <location>
        <begin position="1"/>
        <end position="55"/>
    </location>
</feature>
<dbReference type="PANTHER" id="PTHR13261:SF0">
    <property type="entry name" value="BRCA2 AND CDKN1A-INTERACTING PROTEIN"/>
    <property type="match status" value="1"/>
</dbReference>
<evidence type="ECO:0000256" key="2">
    <source>
        <dbReference type="PIRNR" id="PIRNR028983"/>
    </source>
</evidence>
<dbReference type="Proteomes" id="UP001472866">
    <property type="component" value="Chromosome 17"/>
</dbReference>
<dbReference type="Pfam" id="PF13862">
    <property type="entry name" value="BCCIP"/>
    <property type="match status" value="1"/>
</dbReference>
<feature type="compositionally biased region" description="Basic residues" evidence="3">
    <location>
        <begin position="235"/>
        <end position="245"/>
    </location>
</feature>
<name>A0AAX4PKZ0_9CHLO</name>
<evidence type="ECO:0000256" key="3">
    <source>
        <dbReference type="SAM" id="MobiDB-lite"/>
    </source>
</evidence>
<dbReference type="GO" id="GO:0005634">
    <property type="term" value="C:nucleus"/>
    <property type="evidence" value="ECO:0007669"/>
    <property type="project" value="TreeGrafter"/>
</dbReference>
<keyword evidence="5" id="KW-1185">Reference proteome</keyword>
<dbReference type="PIRSF" id="PIRSF028983">
    <property type="entry name" value="BCP1"/>
    <property type="match status" value="1"/>
</dbReference>
<accession>A0AAX4PKZ0</accession>
<dbReference type="EMBL" id="CP151517">
    <property type="protein sequence ID" value="WZN67057.1"/>
    <property type="molecule type" value="Genomic_DNA"/>
</dbReference>
<reference evidence="4 5" key="1">
    <citation type="submission" date="2024-03" db="EMBL/GenBank/DDBJ databases">
        <title>Complete genome sequence of the green alga Chloropicon roscoffensis RCC1871.</title>
        <authorList>
            <person name="Lemieux C."/>
            <person name="Pombert J.-F."/>
            <person name="Otis C."/>
            <person name="Turmel M."/>
        </authorList>
    </citation>
    <scope>NUCLEOTIDE SEQUENCE [LARGE SCALE GENOMIC DNA]</scope>
    <source>
        <strain evidence="4 5">RCC1871</strain>
    </source>
</reference>
<gene>
    <name evidence="4" type="ORF">HKI87_17g86290</name>
</gene>
<organism evidence="4 5">
    <name type="scientific">Chloropicon roscoffensis</name>
    <dbReference type="NCBI Taxonomy" id="1461544"/>
    <lineage>
        <taxon>Eukaryota</taxon>
        <taxon>Viridiplantae</taxon>
        <taxon>Chlorophyta</taxon>
        <taxon>Chloropicophyceae</taxon>
        <taxon>Chloropicales</taxon>
        <taxon>Chloropicaceae</taxon>
        <taxon>Chloropicon</taxon>
    </lineage>
</organism>
<sequence>MKNKKSRKREEPKEAEEAEEEEDLSFDSDDFEDDEDDPFGEEDEEEKEKDLEDEEEVETLFEFFDPCEGDFLGMKGLLGNYLDGEPYDCSALVDHVIAQSTVGRVVRLEDQLDPIAVVSVVNLAKHRDAKFLTQVAAFLDSRAPHDEARRLLRERCFGRKRGCGLIVSERVVNCPLELSSPLCQSIFDEIEWATEDEPTQERRQEFELTDFLLLSRVYFTKKDHAEEAGGSGSKGKTKAKGKKRRTGDGGEGGGGALGEIVYVRPEDEHLHRESDWSFTFQAGNKAESSPGLVQHRLVMGIKKEGVRRARAELDKVFGGFLPT</sequence>
<evidence type="ECO:0000313" key="5">
    <source>
        <dbReference type="Proteomes" id="UP001472866"/>
    </source>
</evidence>
<comment type="similarity">
    <text evidence="1 2">Belongs to the BCP1 family.</text>
</comment>
<proteinExistence type="inferred from homology"/>
<dbReference type="AlphaFoldDB" id="A0AAX4PKZ0"/>
<evidence type="ECO:0000313" key="4">
    <source>
        <dbReference type="EMBL" id="WZN67057.1"/>
    </source>
</evidence>
<feature type="region of interest" description="Disordered" evidence="3">
    <location>
        <begin position="225"/>
        <end position="257"/>
    </location>
</feature>
<protein>
    <recommendedName>
        <fullName evidence="2">Protein BCCIP homolog</fullName>
    </recommendedName>
</protein>
<evidence type="ECO:0000256" key="1">
    <source>
        <dbReference type="ARBA" id="ARBA00006781"/>
    </source>
</evidence>
<dbReference type="PANTHER" id="PTHR13261">
    <property type="entry name" value="BRCA2 AND CDKN1A INTERACTING PROTEIN"/>
    <property type="match status" value="1"/>
</dbReference>